<proteinExistence type="predicted"/>
<evidence type="ECO:0000313" key="1">
    <source>
        <dbReference type="EMBL" id="KYC71480.1"/>
    </source>
</evidence>
<dbReference type="PATRIC" id="fig|1398.25.peg.2040"/>
<organism evidence="1 2">
    <name type="scientific">Heyndrickxia coagulans</name>
    <name type="common">Weizmannia coagulans</name>
    <dbReference type="NCBI Taxonomy" id="1398"/>
    <lineage>
        <taxon>Bacteria</taxon>
        <taxon>Bacillati</taxon>
        <taxon>Bacillota</taxon>
        <taxon>Bacilli</taxon>
        <taxon>Bacillales</taxon>
        <taxon>Bacillaceae</taxon>
        <taxon>Heyndrickxia</taxon>
    </lineage>
</organism>
<reference evidence="1 2" key="1">
    <citation type="submission" date="2016-01" db="EMBL/GenBank/DDBJ databases">
        <title>Genome Sequences of Twelve Sporeforming Bacillus Species Isolated from Foods.</title>
        <authorList>
            <person name="Berendsen E.M."/>
            <person name="Wells-Bennik M.H."/>
            <person name="Krawcyk A.O."/>
            <person name="De Jong A."/>
            <person name="Holsappel S."/>
            <person name="Eijlander R.T."/>
            <person name="Kuipers O.P."/>
        </authorList>
    </citation>
    <scope>NUCLEOTIDE SEQUENCE [LARGE SCALE GENOMIC DNA]</scope>
    <source>
        <strain evidence="1 2">B4099</strain>
    </source>
</reference>
<dbReference type="AlphaFoldDB" id="A0A150KGE0"/>
<comment type="caution">
    <text evidence="1">The sequence shown here is derived from an EMBL/GenBank/DDBJ whole genome shotgun (WGS) entry which is preliminary data.</text>
</comment>
<dbReference type="EMBL" id="LQYI01000028">
    <property type="protein sequence ID" value="KYC71480.1"/>
    <property type="molecule type" value="Genomic_DNA"/>
</dbReference>
<evidence type="ECO:0000313" key="2">
    <source>
        <dbReference type="Proteomes" id="UP000075304"/>
    </source>
</evidence>
<gene>
    <name evidence="1" type="ORF">B4099_2377</name>
</gene>
<sequence>MKGIDQSKIAKYRSKVQSFTGQLGLTGWREDIYPLQPEN</sequence>
<dbReference type="Proteomes" id="UP000075304">
    <property type="component" value="Unassembled WGS sequence"/>
</dbReference>
<protein>
    <submittedName>
        <fullName evidence="1">Uncharacterized protein</fullName>
    </submittedName>
</protein>
<name>A0A150KGE0_HEYCO</name>
<accession>A0A150KGE0</accession>